<keyword evidence="4" id="KW-1185">Reference proteome</keyword>
<dbReference type="Proteomes" id="UP001159363">
    <property type="component" value="Chromosome 5"/>
</dbReference>
<dbReference type="SUPFAM" id="SSF53098">
    <property type="entry name" value="Ribonuclease H-like"/>
    <property type="match status" value="1"/>
</dbReference>
<dbReference type="InterPro" id="IPR041588">
    <property type="entry name" value="Integrase_H2C2"/>
</dbReference>
<evidence type="ECO:0000256" key="1">
    <source>
        <dbReference type="ARBA" id="ARBA00012493"/>
    </source>
</evidence>
<dbReference type="PANTHER" id="PTHR37984">
    <property type="entry name" value="PROTEIN CBG26694"/>
    <property type="match status" value="1"/>
</dbReference>
<dbReference type="InterPro" id="IPR012337">
    <property type="entry name" value="RNaseH-like_sf"/>
</dbReference>
<dbReference type="PROSITE" id="PS50994">
    <property type="entry name" value="INTEGRASE"/>
    <property type="match status" value="1"/>
</dbReference>
<dbReference type="Gene3D" id="3.30.420.10">
    <property type="entry name" value="Ribonuclease H-like superfamily/Ribonuclease H"/>
    <property type="match status" value="1"/>
</dbReference>
<evidence type="ECO:0000313" key="4">
    <source>
        <dbReference type="Proteomes" id="UP001159363"/>
    </source>
</evidence>
<evidence type="ECO:0000259" key="2">
    <source>
        <dbReference type="PROSITE" id="PS50994"/>
    </source>
</evidence>
<dbReference type="EC" id="2.7.7.49" evidence="1"/>
<feature type="domain" description="Integrase catalytic" evidence="2">
    <location>
        <begin position="54"/>
        <end position="105"/>
    </location>
</feature>
<dbReference type="InterPro" id="IPR050951">
    <property type="entry name" value="Retrovirus_Pol_polyprotein"/>
</dbReference>
<organism evidence="3 4">
    <name type="scientific">Dryococelus australis</name>
    <dbReference type="NCBI Taxonomy" id="614101"/>
    <lineage>
        <taxon>Eukaryota</taxon>
        <taxon>Metazoa</taxon>
        <taxon>Ecdysozoa</taxon>
        <taxon>Arthropoda</taxon>
        <taxon>Hexapoda</taxon>
        <taxon>Insecta</taxon>
        <taxon>Pterygota</taxon>
        <taxon>Neoptera</taxon>
        <taxon>Polyneoptera</taxon>
        <taxon>Phasmatodea</taxon>
        <taxon>Verophasmatodea</taxon>
        <taxon>Anareolatae</taxon>
        <taxon>Phasmatidae</taxon>
        <taxon>Eurycanthinae</taxon>
        <taxon>Dryococelus</taxon>
    </lineage>
</organism>
<dbReference type="Gene3D" id="1.10.340.70">
    <property type="match status" value="1"/>
</dbReference>
<dbReference type="EMBL" id="JARBHB010000006">
    <property type="protein sequence ID" value="KAJ8880371.1"/>
    <property type="molecule type" value="Genomic_DNA"/>
</dbReference>
<gene>
    <name evidence="3" type="ORF">PR048_016840</name>
</gene>
<sequence>MLIDHVAITRSKLMARSYLWWFGMNDDIEIKVRTCKVCQQVQNRGHKVIKSWPVFLNVLVNVFSRFSIPSIIVSDNGPPFSANRFSAYCQYQDIKVIKIAPYHPQ</sequence>
<accession>A0ABQ9H803</accession>
<name>A0ABQ9H803_9NEOP</name>
<proteinExistence type="predicted"/>
<comment type="caution">
    <text evidence="3">The sequence shown here is derived from an EMBL/GenBank/DDBJ whole genome shotgun (WGS) entry which is preliminary data.</text>
</comment>
<dbReference type="InterPro" id="IPR001584">
    <property type="entry name" value="Integrase_cat-core"/>
</dbReference>
<evidence type="ECO:0000313" key="3">
    <source>
        <dbReference type="EMBL" id="KAJ8880371.1"/>
    </source>
</evidence>
<dbReference type="Pfam" id="PF17921">
    <property type="entry name" value="Integrase_H2C2"/>
    <property type="match status" value="1"/>
</dbReference>
<dbReference type="InterPro" id="IPR036397">
    <property type="entry name" value="RNaseH_sf"/>
</dbReference>
<reference evidence="3 4" key="1">
    <citation type="submission" date="2023-02" db="EMBL/GenBank/DDBJ databases">
        <title>LHISI_Scaffold_Assembly.</title>
        <authorList>
            <person name="Stuart O.P."/>
            <person name="Cleave R."/>
            <person name="Magrath M.J.L."/>
            <person name="Mikheyev A.S."/>
        </authorList>
    </citation>
    <scope>NUCLEOTIDE SEQUENCE [LARGE SCALE GENOMIC DNA]</scope>
    <source>
        <strain evidence="3">Daus_M_001</strain>
        <tissue evidence="3">Leg muscle</tissue>
    </source>
</reference>
<protein>
    <recommendedName>
        <fullName evidence="1">RNA-directed DNA polymerase</fullName>
        <ecNumber evidence="1">2.7.7.49</ecNumber>
    </recommendedName>
</protein>
<dbReference type="PANTHER" id="PTHR37984:SF5">
    <property type="entry name" value="PROTEIN NYNRIN-LIKE"/>
    <property type="match status" value="1"/>
</dbReference>